<dbReference type="GO" id="GO:0009061">
    <property type="term" value="P:anaerobic respiration"/>
    <property type="evidence" value="ECO:0007669"/>
    <property type="project" value="TreeGrafter"/>
</dbReference>
<dbReference type="Proteomes" id="UP000289856">
    <property type="component" value="Chromosome"/>
</dbReference>
<dbReference type="GO" id="GO:0050660">
    <property type="term" value="F:flavin adenine dinucleotide binding"/>
    <property type="evidence" value="ECO:0007669"/>
    <property type="project" value="TreeGrafter"/>
</dbReference>
<evidence type="ECO:0000259" key="4">
    <source>
        <dbReference type="Pfam" id="PF02910"/>
    </source>
</evidence>
<name>A0A3T1D5G9_9BACL</name>
<feature type="domain" description="Fumarate reductase/succinate dehydrogenase flavoprotein-like C-terminal" evidence="4">
    <location>
        <begin position="421"/>
        <end position="494"/>
    </location>
</feature>
<dbReference type="InterPro" id="IPR036188">
    <property type="entry name" value="FAD/NAD-bd_sf"/>
</dbReference>
<keyword evidence="2" id="KW-0560">Oxidoreductase</keyword>
<dbReference type="KEGG" id="cohn:KCTCHS21_27490"/>
<feature type="domain" description="FAD-dependent oxidoreductase 2 FAD-binding" evidence="3">
    <location>
        <begin position="11"/>
        <end position="215"/>
    </location>
</feature>
<dbReference type="AlphaFoldDB" id="A0A3T1D5G9"/>
<evidence type="ECO:0000256" key="1">
    <source>
        <dbReference type="ARBA" id="ARBA00022630"/>
    </source>
</evidence>
<dbReference type="Pfam" id="PF00890">
    <property type="entry name" value="FAD_binding_2"/>
    <property type="match status" value="1"/>
</dbReference>
<dbReference type="EMBL" id="AP019400">
    <property type="protein sequence ID" value="BBI33350.1"/>
    <property type="molecule type" value="Genomic_DNA"/>
</dbReference>
<evidence type="ECO:0000259" key="3">
    <source>
        <dbReference type="Pfam" id="PF00890"/>
    </source>
</evidence>
<keyword evidence="1" id="KW-0285">Flavoprotein</keyword>
<accession>A0A3T1D5G9</accession>
<keyword evidence="6" id="KW-1185">Reference proteome</keyword>
<reference evidence="5 6" key="1">
    <citation type="submission" date="2019-01" db="EMBL/GenBank/DDBJ databases">
        <title>Complete genome sequence of Cohnella hallensis HS21 isolated from Korean fir (Abies koreana) rhizospheric soil.</title>
        <authorList>
            <person name="Jiang L."/>
            <person name="Kang S.W."/>
            <person name="Kim S."/>
            <person name="Jung J."/>
            <person name="Kim C.Y."/>
            <person name="Kim D.H."/>
            <person name="Kim S.W."/>
            <person name="Lee J."/>
        </authorList>
    </citation>
    <scope>NUCLEOTIDE SEQUENCE [LARGE SCALE GENOMIC DNA]</scope>
    <source>
        <strain evidence="5 6">HS21</strain>
    </source>
</reference>
<evidence type="ECO:0000313" key="6">
    <source>
        <dbReference type="Proteomes" id="UP000289856"/>
    </source>
</evidence>
<dbReference type="Gene3D" id="1.20.58.100">
    <property type="entry name" value="Fumarate reductase/succinate dehydrogenase flavoprotein-like, C-terminal domain"/>
    <property type="match status" value="1"/>
</dbReference>
<dbReference type="SUPFAM" id="SSF46977">
    <property type="entry name" value="Succinate dehydrogenase/fumarate reductase flavoprotein C-terminal domain"/>
    <property type="match status" value="1"/>
</dbReference>
<dbReference type="GO" id="GO:0009055">
    <property type="term" value="F:electron transfer activity"/>
    <property type="evidence" value="ECO:0007669"/>
    <property type="project" value="TreeGrafter"/>
</dbReference>
<gene>
    <name evidence="5" type="ORF">KCTCHS21_27490</name>
</gene>
<protein>
    <submittedName>
        <fullName evidence="5">Oxidoreductase</fullName>
    </submittedName>
</protein>
<dbReference type="PIRSF" id="PIRSF000171">
    <property type="entry name" value="SDHA_APRA_LASPO"/>
    <property type="match status" value="1"/>
</dbReference>
<dbReference type="InterPro" id="IPR030664">
    <property type="entry name" value="SdhA/FrdA/AprA"/>
</dbReference>
<dbReference type="InterPro" id="IPR015939">
    <property type="entry name" value="Fum_Rdtase/Succ_DH_flav-like_C"/>
</dbReference>
<evidence type="ECO:0000313" key="5">
    <source>
        <dbReference type="EMBL" id="BBI33350.1"/>
    </source>
</evidence>
<dbReference type="GO" id="GO:0000104">
    <property type="term" value="F:succinate dehydrogenase activity"/>
    <property type="evidence" value="ECO:0007669"/>
    <property type="project" value="TreeGrafter"/>
</dbReference>
<proteinExistence type="predicted"/>
<organism evidence="5 6">
    <name type="scientific">Cohnella abietis</name>
    <dbReference type="NCBI Taxonomy" id="2507935"/>
    <lineage>
        <taxon>Bacteria</taxon>
        <taxon>Bacillati</taxon>
        <taxon>Bacillota</taxon>
        <taxon>Bacilli</taxon>
        <taxon>Bacillales</taxon>
        <taxon>Paenibacillaceae</taxon>
        <taxon>Cohnella</taxon>
    </lineage>
</organism>
<dbReference type="PRINTS" id="PR00368">
    <property type="entry name" value="FADPNR"/>
</dbReference>
<dbReference type="PRINTS" id="PR00411">
    <property type="entry name" value="PNDRDTASEI"/>
</dbReference>
<sequence>MKNEAFMLDADVLVLGGGPAGTWAAYTAATMGARVILADKGYCGSSGATAPAGTTLLGTFNDSIRREQEINACLEKGDGLADRSWIEKLHDNNDAGTAKLVELGYPFPKDQNGLPIRRSLQGPEYMRLMRKSISKIGVKILDRSPALKLLTENEAVTGAMGVNTQTGKEWTVHAGAVIIATGGCAFLSRALGCNVLTGDGNLMAAEVGAELSGMEYSNEYGMAAGFSSVTKNYLFNWAKYYRSDDSEIENPNKRILARVMMNEPVRARLENGADQIESEMRRTQPNFFVPFDRQGINPFKDKFPIALRLEATVRGTGGINLTDQSCATSVKGLFAAGDAATRELVSGGTTGGGRINASWAIASGCLSGEGAARYALSHRKGVRTGFKLRNAHSAAKFLGHDGTKEVIRLVQNEVTPFSKNLFRTGDGLTNSLRTLDELWNHTGNGLISHEDVREVVRARETAAMVATARMMYASALERKESRGMHIRDDYPEQDPTMQYRLILKGVHQFSFRPQH</sequence>
<dbReference type="Pfam" id="PF02910">
    <property type="entry name" value="Succ_DH_flav_C"/>
    <property type="match status" value="1"/>
</dbReference>
<dbReference type="SUPFAM" id="SSF51905">
    <property type="entry name" value="FAD/NAD(P)-binding domain"/>
    <property type="match status" value="1"/>
</dbReference>
<evidence type="ECO:0000256" key="2">
    <source>
        <dbReference type="ARBA" id="ARBA00023002"/>
    </source>
</evidence>
<dbReference type="PANTHER" id="PTHR11632">
    <property type="entry name" value="SUCCINATE DEHYDROGENASE 2 FLAVOPROTEIN SUBUNIT"/>
    <property type="match status" value="1"/>
</dbReference>
<dbReference type="Gene3D" id="3.50.50.60">
    <property type="entry name" value="FAD/NAD(P)-binding domain"/>
    <property type="match status" value="1"/>
</dbReference>
<dbReference type="OrthoDB" id="9806724at2"/>
<dbReference type="RefSeq" id="WP_130608908.1">
    <property type="nucleotide sequence ID" value="NZ_AP019400.1"/>
</dbReference>
<dbReference type="InterPro" id="IPR037099">
    <property type="entry name" value="Fum_R/Succ_DH_flav-like_C_sf"/>
</dbReference>
<dbReference type="GO" id="GO:0005886">
    <property type="term" value="C:plasma membrane"/>
    <property type="evidence" value="ECO:0007669"/>
    <property type="project" value="TreeGrafter"/>
</dbReference>
<dbReference type="InterPro" id="IPR003953">
    <property type="entry name" value="FAD-dep_OxRdtase_2_FAD-bd"/>
</dbReference>
<dbReference type="PANTHER" id="PTHR11632:SF73">
    <property type="entry name" value="BLR3196 PROTEIN"/>
    <property type="match status" value="1"/>
</dbReference>